<dbReference type="GO" id="GO:0030288">
    <property type="term" value="C:outer membrane-bounded periplasmic space"/>
    <property type="evidence" value="ECO:0007669"/>
    <property type="project" value="InterPro"/>
</dbReference>
<evidence type="ECO:0000313" key="6">
    <source>
        <dbReference type="Proteomes" id="UP000252884"/>
    </source>
</evidence>
<dbReference type="NCBIfam" id="NF037995">
    <property type="entry name" value="TRAP_S1"/>
    <property type="match status" value="1"/>
</dbReference>
<dbReference type="Gene3D" id="3.40.190.170">
    <property type="entry name" value="Bacterial extracellular solute-binding protein, family 7"/>
    <property type="match status" value="1"/>
</dbReference>
<comment type="caution">
    <text evidence="5">The sequence shown here is derived from an EMBL/GenBank/DDBJ whole genome shotgun (WGS) entry which is preliminary data.</text>
</comment>
<proteinExistence type="inferred from homology"/>
<dbReference type="EMBL" id="QPJK01000002">
    <property type="protein sequence ID" value="RCW74620.1"/>
    <property type="molecule type" value="Genomic_DNA"/>
</dbReference>
<dbReference type="PIRSF" id="PIRSF006470">
    <property type="entry name" value="DctB"/>
    <property type="match status" value="1"/>
</dbReference>
<keyword evidence="6" id="KW-1185">Reference proteome</keyword>
<dbReference type="NCBIfam" id="TIGR00787">
    <property type="entry name" value="dctP"/>
    <property type="match status" value="1"/>
</dbReference>
<dbReference type="Proteomes" id="UP000252884">
    <property type="component" value="Unassembled WGS sequence"/>
</dbReference>
<dbReference type="InterPro" id="IPR038404">
    <property type="entry name" value="TRAP_DctP_sf"/>
</dbReference>
<feature type="signal peptide" evidence="4">
    <location>
        <begin position="1"/>
        <end position="23"/>
    </location>
</feature>
<gene>
    <name evidence="5" type="ORF">DES41_102943</name>
</gene>
<evidence type="ECO:0000256" key="3">
    <source>
        <dbReference type="ARBA" id="ARBA00022729"/>
    </source>
</evidence>
<dbReference type="Pfam" id="PF03480">
    <property type="entry name" value="DctP"/>
    <property type="match status" value="1"/>
</dbReference>
<dbReference type="InterPro" id="IPR018389">
    <property type="entry name" value="DctP_fam"/>
</dbReference>
<evidence type="ECO:0000256" key="4">
    <source>
        <dbReference type="SAM" id="SignalP"/>
    </source>
</evidence>
<evidence type="ECO:0000256" key="1">
    <source>
        <dbReference type="ARBA" id="ARBA00009023"/>
    </source>
</evidence>
<keyword evidence="3 4" id="KW-0732">Signal</keyword>
<dbReference type="GO" id="GO:0055085">
    <property type="term" value="P:transmembrane transport"/>
    <property type="evidence" value="ECO:0007669"/>
    <property type="project" value="InterPro"/>
</dbReference>
<sequence length="335" mass="36196">MNTRTFLSLAAAALLGWAAPALAQEPVSLRVAYVQAPDHPHGLGIRKFAELVQQKSANRIEVKSFGSATLGGDVAVLSSLRGGTVDMTVVIPSLLTGMAKEFVLLDLPFLFGNYAEADAVLDGPVGKRLLELLPDKGLIGLGYWDHGFRIVTNSRRAITKVEDFSGLKLRVPQSTIFIETFTALGANAVPMPIPELYGALEAKAMDGQENPYAAVEALKLQEVQKFASATNHAYNPLVVVFSKMKWDKLTPADRKILMDAAAEAGAYERKVSREGNDKAAETLRAKGLQLNTVSAAEVARMREKVSAVNAKYVKEGGEKLAAEMMAEIEKVRGKR</sequence>
<dbReference type="InterPro" id="IPR004682">
    <property type="entry name" value="TRAP_DctP"/>
</dbReference>
<name>A0A368Y2U4_9BURK</name>
<dbReference type="OrthoDB" id="9794826at2"/>
<organism evidence="5 6">
    <name type="scientific">Pseudorhodoferax soli</name>
    <dbReference type="NCBI Taxonomy" id="545864"/>
    <lineage>
        <taxon>Bacteria</taxon>
        <taxon>Pseudomonadati</taxon>
        <taxon>Pseudomonadota</taxon>
        <taxon>Betaproteobacteria</taxon>
        <taxon>Burkholderiales</taxon>
        <taxon>Comamonadaceae</taxon>
    </lineage>
</organism>
<keyword evidence="5" id="KW-0675">Receptor</keyword>
<dbReference type="AlphaFoldDB" id="A0A368Y2U4"/>
<evidence type="ECO:0000313" key="5">
    <source>
        <dbReference type="EMBL" id="RCW74620.1"/>
    </source>
</evidence>
<accession>A0A368Y2U4</accession>
<dbReference type="PANTHER" id="PTHR33376:SF7">
    <property type="entry name" value="C4-DICARBOXYLATE-BINDING PROTEIN DCTB"/>
    <property type="match status" value="1"/>
</dbReference>
<protein>
    <submittedName>
        <fullName evidence="5">Tripartite ATP-independent transporter DctP family solute receptor</fullName>
    </submittedName>
</protein>
<dbReference type="PANTHER" id="PTHR33376">
    <property type="match status" value="1"/>
</dbReference>
<comment type="similarity">
    <text evidence="1">Belongs to the bacterial solute-binding protein 7 family.</text>
</comment>
<evidence type="ECO:0000256" key="2">
    <source>
        <dbReference type="ARBA" id="ARBA00022448"/>
    </source>
</evidence>
<reference evidence="5 6" key="1">
    <citation type="submission" date="2018-07" db="EMBL/GenBank/DDBJ databases">
        <title>Genomic Encyclopedia of Type Strains, Phase IV (KMG-IV): sequencing the most valuable type-strain genomes for metagenomic binning, comparative biology and taxonomic classification.</title>
        <authorList>
            <person name="Goeker M."/>
        </authorList>
    </citation>
    <scope>NUCLEOTIDE SEQUENCE [LARGE SCALE GENOMIC DNA]</scope>
    <source>
        <strain evidence="5 6">DSM 21634</strain>
    </source>
</reference>
<keyword evidence="2" id="KW-0813">Transport</keyword>
<feature type="chain" id="PRO_5016571027" evidence="4">
    <location>
        <begin position="24"/>
        <end position="335"/>
    </location>
</feature>
<dbReference type="RefSeq" id="WP_114467700.1">
    <property type="nucleotide sequence ID" value="NZ_QPJK01000002.1"/>
</dbReference>
<dbReference type="CDD" id="cd13679">
    <property type="entry name" value="PBP2_TRAP_YiaO_like"/>
    <property type="match status" value="1"/>
</dbReference>